<keyword evidence="10" id="KW-1185">Reference proteome</keyword>
<gene>
    <name evidence="9" type="ORF">CCMP2556_LOCUS36706</name>
</gene>
<dbReference type="EMBL" id="CAXAMN010023028">
    <property type="protein sequence ID" value="CAK9074538.1"/>
    <property type="molecule type" value="Genomic_DNA"/>
</dbReference>
<evidence type="ECO:0000256" key="3">
    <source>
        <dbReference type="ARBA" id="ARBA00022692"/>
    </source>
</evidence>
<comment type="similarity">
    <text evidence="7">Belongs to the DHHC palmitoyltransferase family.</text>
</comment>
<evidence type="ECO:0000259" key="8">
    <source>
        <dbReference type="Pfam" id="PF01529"/>
    </source>
</evidence>
<dbReference type="Proteomes" id="UP001642484">
    <property type="component" value="Unassembled WGS sequence"/>
</dbReference>
<accession>A0ABP0PG26</accession>
<evidence type="ECO:0000256" key="1">
    <source>
        <dbReference type="ARBA" id="ARBA00004141"/>
    </source>
</evidence>
<proteinExistence type="inferred from homology"/>
<keyword evidence="2 7" id="KW-0808">Transferase</keyword>
<evidence type="ECO:0000313" key="9">
    <source>
        <dbReference type="EMBL" id="CAK9074538.1"/>
    </source>
</evidence>
<dbReference type="PANTHER" id="PTHR12246">
    <property type="entry name" value="PALMITOYLTRANSFERASE ZDHHC16"/>
    <property type="match status" value="1"/>
</dbReference>
<keyword evidence="6 7" id="KW-0012">Acyltransferase</keyword>
<dbReference type="InterPro" id="IPR039859">
    <property type="entry name" value="PFA4/ZDH16/20/ERF2-like"/>
</dbReference>
<evidence type="ECO:0000313" key="10">
    <source>
        <dbReference type="Proteomes" id="UP001642484"/>
    </source>
</evidence>
<comment type="caution">
    <text evidence="9">The sequence shown here is derived from an EMBL/GenBank/DDBJ whole genome shotgun (WGS) entry which is preliminary data.</text>
</comment>
<name>A0ABP0PG26_9DINO</name>
<comment type="domain">
    <text evidence="7">The DHHC domain is required for palmitoyltransferase activity.</text>
</comment>
<evidence type="ECO:0000256" key="2">
    <source>
        <dbReference type="ARBA" id="ARBA00022679"/>
    </source>
</evidence>
<evidence type="ECO:0000256" key="4">
    <source>
        <dbReference type="ARBA" id="ARBA00022989"/>
    </source>
</evidence>
<evidence type="ECO:0000256" key="7">
    <source>
        <dbReference type="RuleBase" id="RU079119"/>
    </source>
</evidence>
<dbReference type="EC" id="2.3.1.225" evidence="7"/>
<keyword evidence="4 7" id="KW-1133">Transmembrane helix</keyword>
<evidence type="ECO:0000256" key="6">
    <source>
        <dbReference type="ARBA" id="ARBA00023315"/>
    </source>
</evidence>
<organism evidence="9 10">
    <name type="scientific">Durusdinium trenchii</name>
    <dbReference type="NCBI Taxonomy" id="1381693"/>
    <lineage>
        <taxon>Eukaryota</taxon>
        <taxon>Sar</taxon>
        <taxon>Alveolata</taxon>
        <taxon>Dinophyceae</taxon>
        <taxon>Suessiales</taxon>
        <taxon>Symbiodiniaceae</taxon>
        <taxon>Durusdinium</taxon>
    </lineage>
</organism>
<dbReference type="Pfam" id="PF01529">
    <property type="entry name" value="DHHC"/>
    <property type="match status" value="1"/>
</dbReference>
<protein>
    <recommendedName>
        <fullName evidence="7">Palmitoyltransferase</fullName>
        <ecNumber evidence="7">2.3.1.225</ecNumber>
    </recommendedName>
</protein>
<keyword evidence="3 7" id="KW-0812">Transmembrane</keyword>
<reference evidence="9 10" key="1">
    <citation type="submission" date="2024-02" db="EMBL/GenBank/DDBJ databases">
        <authorList>
            <person name="Chen Y."/>
            <person name="Shah S."/>
            <person name="Dougan E. K."/>
            <person name="Thang M."/>
            <person name="Chan C."/>
        </authorList>
    </citation>
    <scope>NUCLEOTIDE SEQUENCE [LARGE SCALE GENOMIC DNA]</scope>
</reference>
<dbReference type="InterPro" id="IPR001594">
    <property type="entry name" value="Palmitoyltrfase_DHHC"/>
</dbReference>
<sequence>MARASPGVEPAGMALTCARCVRCCAVALVPLAGFGALPKILQLQRKGAECLKPSLQHESWRACYSNPGAESGLLDALHYMLAVWVTLQFMYNFVKSCFEEPGAPERAGPKEGRWLVEASEPQLGSYEPRWCESCQLWKPPRCHHSKRLNQCVLRMDHYCVITENVIGQRNHGYFVLMVLFGLLGLAYALLMVGYVFWLAWKPYWELFSLLANYARKRGSYYQWLLLGGHLHVLKALLGSEITVLLVLTITALFLLLPLLRHVRLAFQGITVLETLKAPIIQLPGSKVFCLEPGDYRSTWREELAQLLGPCAWWRLVSLLWRWWKRPDPDGHCAVESGVDPPVVLVVEGGASSCPVHCEDGPPPRLRPAVLEELRPVETGVPVGVGHWAVGEKNPLLKGQKHRDEITV</sequence>
<feature type="domain" description="Palmitoyltransferase DHHC" evidence="8">
    <location>
        <begin position="126"/>
        <end position="276"/>
    </location>
</feature>
<feature type="transmembrane region" description="Helical" evidence="7">
    <location>
        <begin position="241"/>
        <end position="259"/>
    </location>
</feature>
<dbReference type="PROSITE" id="PS50216">
    <property type="entry name" value="DHHC"/>
    <property type="match status" value="1"/>
</dbReference>
<comment type="catalytic activity">
    <reaction evidence="7">
        <text>L-cysteinyl-[protein] + hexadecanoyl-CoA = S-hexadecanoyl-L-cysteinyl-[protein] + CoA</text>
        <dbReference type="Rhea" id="RHEA:36683"/>
        <dbReference type="Rhea" id="RHEA-COMP:10131"/>
        <dbReference type="Rhea" id="RHEA-COMP:11032"/>
        <dbReference type="ChEBI" id="CHEBI:29950"/>
        <dbReference type="ChEBI" id="CHEBI:57287"/>
        <dbReference type="ChEBI" id="CHEBI:57379"/>
        <dbReference type="ChEBI" id="CHEBI:74151"/>
        <dbReference type="EC" id="2.3.1.225"/>
    </reaction>
</comment>
<keyword evidence="5 7" id="KW-0472">Membrane</keyword>
<comment type="subcellular location">
    <subcellularLocation>
        <location evidence="1">Membrane</location>
        <topology evidence="1">Multi-pass membrane protein</topology>
    </subcellularLocation>
</comment>
<feature type="transmembrane region" description="Helical" evidence="7">
    <location>
        <begin position="173"/>
        <end position="200"/>
    </location>
</feature>
<evidence type="ECO:0000256" key="5">
    <source>
        <dbReference type="ARBA" id="ARBA00023136"/>
    </source>
</evidence>